<name>A0ABT6ZPQ0_9ACTN</name>
<comment type="caution">
    <text evidence="2">The sequence shown here is derived from an EMBL/GenBank/DDBJ whole genome shotgun (WGS) entry which is preliminary data.</text>
</comment>
<dbReference type="Proteomes" id="UP001214441">
    <property type="component" value="Unassembled WGS sequence"/>
</dbReference>
<proteinExistence type="predicted"/>
<keyword evidence="1" id="KW-0812">Transmembrane</keyword>
<protein>
    <submittedName>
        <fullName evidence="2">DUF5819 family protein</fullName>
    </submittedName>
</protein>
<accession>A0ABT6ZPQ0</accession>
<keyword evidence="1" id="KW-1133">Transmembrane helix</keyword>
<dbReference type="RefSeq" id="WP_274042239.1">
    <property type="nucleotide sequence ID" value="NZ_JANCPR020000003.1"/>
</dbReference>
<evidence type="ECO:0000313" key="3">
    <source>
        <dbReference type="Proteomes" id="UP001214441"/>
    </source>
</evidence>
<dbReference type="InterPro" id="IPR043857">
    <property type="entry name" value="DUF5819"/>
</dbReference>
<keyword evidence="3" id="KW-1185">Reference proteome</keyword>
<dbReference type="EMBL" id="JANCPR020000003">
    <property type="protein sequence ID" value="MDJ1131028.1"/>
    <property type="molecule type" value="Genomic_DNA"/>
</dbReference>
<evidence type="ECO:0000313" key="2">
    <source>
        <dbReference type="EMBL" id="MDJ1131028.1"/>
    </source>
</evidence>
<gene>
    <name evidence="2" type="ORF">NMN56_003480</name>
</gene>
<organism evidence="2 3">
    <name type="scientific">Streptomyces iconiensis</name>
    <dbReference type="NCBI Taxonomy" id="1384038"/>
    <lineage>
        <taxon>Bacteria</taxon>
        <taxon>Bacillati</taxon>
        <taxon>Actinomycetota</taxon>
        <taxon>Actinomycetes</taxon>
        <taxon>Kitasatosporales</taxon>
        <taxon>Streptomycetaceae</taxon>
        <taxon>Streptomyces</taxon>
    </lineage>
</organism>
<keyword evidence="1" id="KW-0472">Membrane</keyword>
<feature type="transmembrane region" description="Helical" evidence="1">
    <location>
        <begin position="21"/>
        <end position="45"/>
    </location>
</feature>
<evidence type="ECO:0000256" key="1">
    <source>
        <dbReference type="SAM" id="Phobius"/>
    </source>
</evidence>
<sequence>MWRTTGRDAEKRGQEAPDTKRLLLVWVPLVAVVTVMCSVCLLFNAPPSPLRSALVKRADAVFGSWYSQSWNLFGPQVPEGTWEVELRARFAHRQGEPDTREWDLTEETHPSGGARLLHQSKEGHMLNCFVEYALGARPGTDPDEDTSLRMLRTKCRDDFVSPGARTPSAPMWDRYFSAHARELARDRAGDTRRIEAVRVRLRIREVPPFEERHTGQPPAAEPPAAVHDMHDTGWHAYVPVAAR</sequence>
<reference evidence="2 3" key="1">
    <citation type="submission" date="2023-05" db="EMBL/GenBank/DDBJ databases">
        <title>Streptantibioticus silvisoli sp. nov., acidotolerant actinomycetes 1 from pine litter.</title>
        <authorList>
            <person name="Swiecimska M."/>
            <person name="Golinska P."/>
            <person name="Sangal V."/>
            <person name="Wachnowicz B."/>
            <person name="Goodfellow M."/>
        </authorList>
    </citation>
    <scope>NUCLEOTIDE SEQUENCE [LARGE SCALE GENOMIC DNA]</scope>
    <source>
        <strain evidence="2 3">DSM 42109</strain>
    </source>
</reference>
<dbReference type="Pfam" id="PF19136">
    <property type="entry name" value="DUF5819"/>
    <property type="match status" value="1"/>
</dbReference>